<name>A0A9E7L125_9LILI</name>
<dbReference type="Proteomes" id="UP001055439">
    <property type="component" value="Chromosome 8"/>
</dbReference>
<dbReference type="OrthoDB" id="1747144at2759"/>
<evidence type="ECO:0000256" key="1">
    <source>
        <dbReference type="SAM" id="MobiDB-lite"/>
    </source>
</evidence>
<evidence type="ECO:0000313" key="2">
    <source>
        <dbReference type="EMBL" id="URE34114.1"/>
    </source>
</evidence>
<dbReference type="AlphaFoldDB" id="A0A9E7L125"/>
<gene>
    <name evidence="2" type="ORF">MUK42_14061</name>
</gene>
<feature type="region of interest" description="Disordered" evidence="1">
    <location>
        <begin position="63"/>
        <end position="93"/>
    </location>
</feature>
<proteinExistence type="predicted"/>
<dbReference type="GO" id="GO:0004386">
    <property type="term" value="F:helicase activity"/>
    <property type="evidence" value="ECO:0007669"/>
    <property type="project" value="UniProtKB-KW"/>
</dbReference>
<sequence>MDPKFQFDEASSDEEAEVEERAAQSPGEFASYSESIVEEHAHKNTTSIDAKITKALQECVVSLSDDGDGEEAEEEESEPSDKVLSGDELGKQT</sequence>
<accession>A0A9E7L125</accession>
<keyword evidence="2" id="KW-0378">Hydrolase</keyword>
<reference evidence="2" key="1">
    <citation type="submission" date="2022-05" db="EMBL/GenBank/DDBJ databases">
        <title>The Musa troglodytarum L. genome provides insights into the mechanism of non-climacteric behaviour and enrichment of carotenoids.</title>
        <authorList>
            <person name="Wang J."/>
        </authorList>
    </citation>
    <scope>NUCLEOTIDE SEQUENCE</scope>
    <source>
        <tissue evidence="2">Leaf</tissue>
    </source>
</reference>
<protein>
    <submittedName>
        <fullName evidence="2">ATP-dependent RNA helicase</fullName>
    </submittedName>
</protein>
<feature type="compositionally biased region" description="Basic and acidic residues" evidence="1">
    <location>
        <begin position="79"/>
        <end position="93"/>
    </location>
</feature>
<keyword evidence="2" id="KW-0547">Nucleotide-binding</keyword>
<feature type="region of interest" description="Disordered" evidence="1">
    <location>
        <begin position="1"/>
        <end position="34"/>
    </location>
</feature>
<feature type="compositionally biased region" description="Acidic residues" evidence="1">
    <location>
        <begin position="65"/>
        <end position="78"/>
    </location>
</feature>
<keyword evidence="2" id="KW-0347">Helicase</keyword>
<evidence type="ECO:0000313" key="3">
    <source>
        <dbReference type="Proteomes" id="UP001055439"/>
    </source>
</evidence>
<keyword evidence="2" id="KW-0067">ATP-binding</keyword>
<dbReference type="EMBL" id="CP097510">
    <property type="protein sequence ID" value="URE34114.1"/>
    <property type="molecule type" value="Genomic_DNA"/>
</dbReference>
<organism evidence="2 3">
    <name type="scientific">Musa troglodytarum</name>
    <name type="common">fe'i banana</name>
    <dbReference type="NCBI Taxonomy" id="320322"/>
    <lineage>
        <taxon>Eukaryota</taxon>
        <taxon>Viridiplantae</taxon>
        <taxon>Streptophyta</taxon>
        <taxon>Embryophyta</taxon>
        <taxon>Tracheophyta</taxon>
        <taxon>Spermatophyta</taxon>
        <taxon>Magnoliopsida</taxon>
        <taxon>Liliopsida</taxon>
        <taxon>Zingiberales</taxon>
        <taxon>Musaceae</taxon>
        <taxon>Musa</taxon>
    </lineage>
</organism>
<keyword evidence="3" id="KW-1185">Reference proteome</keyword>